<proteinExistence type="predicted"/>
<gene>
    <name evidence="1" type="ORF">PHMEG_00016112</name>
</gene>
<sequence>MSSKQLQTEKLFVQFNVDKVEAKFVESPQFQNWFISVSKLYNKKTEKGEIADKLQEEAWRSGGKSADDIFKLLKLDEKKEKFFESTMLGTWVSYVTMLEKFKVKSDEFVVIRYLEKKFGDMNLACMLSMEKKQNNDAMKKVITDFQRMQFKRWMAEKGMDPK</sequence>
<evidence type="ECO:0000313" key="1">
    <source>
        <dbReference type="EMBL" id="OWZ10940.1"/>
    </source>
</evidence>
<comment type="caution">
    <text evidence="1">The sequence shown here is derived from an EMBL/GenBank/DDBJ whole genome shotgun (WGS) entry which is preliminary data.</text>
</comment>
<reference evidence="2" key="1">
    <citation type="submission" date="2017-03" db="EMBL/GenBank/DDBJ databases">
        <title>Phytopthora megakarya and P. palmivora, two closely related causual agents of cacao black pod achieved similar genome size and gene model numbers by different mechanisms.</title>
        <authorList>
            <person name="Ali S."/>
            <person name="Shao J."/>
            <person name="Larry D.J."/>
            <person name="Kronmiller B."/>
            <person name="Shen D."/>
            <person name="Strem M.D."/>
            <person name="Melnick R.L."/>
            <person name="Guiltinan M.J."/>
            <person name="Tyler B.M."/>
            <person name="Meinhardt L.W."/>
            <person name="Bailey B.A."/>
        </authorList>
    </citation>
    <scope>NUCLEOTIDE SEQUENCE [LARGE SCALE GENOMIC DNA]</scope>
    <source>
        <strain evidence="2">zdho120</strain>
    </source>
</reference>
<dbReference type="AlphaFoldDB" id="A0A225W255"/>
<evidence type="ECO:0000313" key="2">
    <source>
        <dbReference type="Proteomes" id="UP000198211"/>
    </source>
</evidence>
<name>A0A225W255_9STRA</name>
<keyword evidence="2" id="KW-1185">Reference proteome</keyword>
<dbReference type="Proteomes" id="UP000198211">
    <property type="component" value="Unassembled WGS sequence"/>
</dbReference>
<evidence type="ECO:0008006" key="3">
    <source>
        <dbReference type="Google" id="ProtNLM"/>
    </source>
</evidence>
<protein>
    <recommendedName>
        <fullName evidence="3">RxLR effector protein</fullName>
    </recommendedName>
</protein>
<organism evidence="1 2">
    <name type="scientific">Phytophthora megakarya</name>
    <dbReference type="NCBI Taxonomy" id="4795"/>
    <lineage>
        <taxon>Eukaryota</taxon>
        <taxon>Sar</taxon>
        <taxon>Stramenopiles</taxon>
        <taxon>Oomycota</taxon>
        <taxon>Peronosporomycetes</taxon>
        <taxon>Peronosporales</taxon>
        <taxon>Peronosporaceae</taxon>
        <taxon>Phytophthora</taxon>
    </lineage>
</organism>
<accession>A0A225W255</accession>
<dbReference type="EMBL" id="NBNE01002276">
    <property type="protein sequence ID" value="OWZ10940.1"/>
    <property type="molecule type" value="Genomic_DNA"/>
</dbReference>